<evidence type="ECO:0000256" key="3">
    <source>
        <dbReference type="ARBA" id="ARBA00022475"/>
    </source>
</evidence>
<reference evidence="12" key="2">
    <citation type="submission" date="2017-05" db="EMBL/GenBank/DDBJ databases">
        <title>Improved OligoMM genomes.</title>
        <authorList>
            <person name="Garzetti D."/>
        </authorList>
    </citation>
    <scope>NUCLEOTIDE SEQUENCE [LARGE SCALE GENOMIC DNA]</scope>
    <source>
        <strain evidence="12">KB18</strain>
    </source>
</reference>
<sequence>MKKLFSRMNTNDRQAIVLVGVNGFFWFAWAFGCYQAVYLQGVGFSASSMGVVNALSSVVGIASVSFWGMASDRMGSLRKVLITVLIGGSLMYALIPLVPVEFRGSPILLMCYIPAVCFFRSSMSPYAENLLVRNCNELRLNFGVLRSLGSFLFTIGSLIIAAWLPSLGVRNTFWVTGLFMLIPIIMTFFAREPAARVPAKKGEKRSMNLGELFKNKAYMAFLGFGFIFYIAVACEGNFLPYYMASIGVDSKQYGIILALRATMEIPFLLFMIRLRRRFPLRVLILGSSLLMGIECIGLGLLANSLPTMMLFCMFFGLGNGLFIGSSLNYVYELAPSHLKASAQAFFTSMSSVAGILGNLAGGAVFDAIGAKTFYLTVSALFVLSAGVFLLSFKGKRENAEVPGQN</sequence>
<evidence type="ECO:0000256" key="1">
    <source>
        <dbReference type="ARBA" id="ARBA00004429"/>
    </source>
</evidence>
<keyword evidence="12" id="KW-1185">Reference proteome</keyword>
<dbReference type="PROSITE" id="PS50850">
    <property type="entry name" value="MFS"/>
    <property type="match status" value="1"/>
</dbReference>
<dbReference type="Proteomes" id="UP000596035">
    <property type="component" value="Chromosome"/>
</dbReference>
<comment type="subcellular location">
    <subcellularLocation>
        <location evidence="1">Cell inner membrane</location>
        <topology evidence="1">Multi-pass membrane protein</topology>
    </subcellularLocation>
</comment>
<feature type="transmembrane region" description="Helical" evidence="8">
    <location>
        <begin position="373"/>
        <end position="392"/>
    </location>
</feature>
<feature type="transmembrane region" description="Helical" evidence="8">
    <location>
        <begin position="308"/>
        <end position="330"/>
    </location>
</feature>
<feature type="transmembrane region" description="Helical" evidence="8">
    <location>
        <begin position="49"/>
        <end position="68"/>
    </location>
</feature>
<gene>
    <name evidence="10" type="ORF">ADH66_19455</name>
    <name evidence="11" type="ORF">I5Q82_09885</name>
</gene>
<evidence type="ECO:0000256" key="2">
    <source>
        <dbReference type="ARBA" id="ARBA00022448"/>
    </source>
</evidence>
<keyword evidence="7 8" id="KW-0472">Membrane</keyword>
<dbReference type="PROSITE" id="PS51257">
    <property type="entry name" value="PROKAR_LIPOPROTEIN"/>
    <property type="match status" value="1"/>
</dbReference>
<dbReference type="InterPro" id="IPR020846">
    <property type="entry name" value="MFS_dom"/>
</dbReference>
<feature type="transmembrane region" description="Helical" evidence="8">
    <location>
        <begin position="144"/>
        <end position="166"/>
    </location>
</feature>
<protein>
    <submittedName>
        <fullName evidence="11">MFS transporter</fullName>
    </submittedName>
</protein>
<keyword evidence="2" id="KW-0813">Transport</keyword>
<reference evidence="11 13" key="3">
    <citation type="submission" date="2020-11" db="EMBL/GenBank/DDBJ databases">
        <title>Closed and high quality bacterial genomes of the OMM12 community.</title>
        <authorList>
            <person name="Marbouty M."/>
            <person name="Lamy-Besnier Q."/>
            <person name="Debarbieux L."/>
            <person name="Koszul R."/>
        </authorList>
    </citation>
    <scope>NUCLEOTIDE SEQUENCE [LARGE SCALE GENOMIC DNA]</scope>
    <source>
        <strain evidence="11 13">KB18</strain>
    </source>
</reference>
<feature type="transmembrane region" description="Helical" evidence="8">
    <location>
        <begin position="212"/>
        <end position="232"/>
    </location>
</feature>
<dbReference type="GO" id="GO:0005886">
    <property type="term" value="C:plasma membrane"/>
    <property type="evidence" value="ECO:0007669"/>
    <property type="project" value="UniProtKB-SubCell"/>
</dbReference>
<evidence type="ECO:0000256" key="6">
    <source>
        <dbReference type="ARBA" id="ARBA00022989"/>
    </source>
</evidence>
<dbReference type="PANTHER" id="PTHR23522">
    <property type="entry name" value="BLL5896 PROTEIN"/>
    <property type="match status" value="1"/>
</dbReference>
<dbReference type="Pfam" id="PF12832">
    <property type="entry name" value="MFS_1_like"/>
    <property type="match status" value="1"/>
</dbReference>
<dbReference type="GO" id="GO:0015528">
    <property type="term" value="F:lactose:proton symporter activity"/>
    <property type="evidence" value="ECO:0007669"/>
    <property type="project" value="TreeGrafter"/>
</dbReference>
<evidence type="ECO:0000256" key="8">
    <source>
        <dbReference type="SAM" id="Phobius"/>
    </source>
</evidence>
<accession>A0A1Z2XW43</accession>
<dbReference type="InterPro" id="IPR005829">
    <property type="entry name" value="Sugar_transporter_CS"/>
</dbReference>
<name>A0A1Z2XW43_9FIRM</name>
<dbReference type="Proteomes" id="UP000196710">
    <property type="component" value="Chromosome"/>
</dbReference>
<keyword evidence="5 8" id="KW-0812">Transmembrane</keyword>
<keyword evidence="6 8" id="KW-1133">Transmembrane helix</keyword>
<evidence type="ECO:0000313" key="11">
    <source>
        <dbReference type="EMBL" id="QQR31916.1"/>
    </source>
</evidence>
<evidence type="ECO:0000313" key="12">
    <source>
        <dbReference type="Proteomes" id="UP000196710"/>
    </source>
</evidence>
<evidence type="ECO:0000259" key="9">
    <source>
        <dbReference type="PROSITE" id="PS50850"/>
    </source>
</evidence>
<evidence type="ECO:0000256" key="4">
    <source>
        <dbReference type="ARBA" id="ARBA00022519"/>
    </source>
</evidence>
<feature type="transmembrane region" description="Helical" evidence="8">
    <location>
        <begin position="342"/>
        <end position="361"/>
    </location>
</feature>
<dbReference type="InterPro" id="IPR036259">
    <property type="entry name" value="MFS_trans_sf"/>
</dbReference>
<dbReference type="GO" id="GO:0030395">
    <property type="term" value="F:lactose binding"/>
    <property type="evidence" value="ECO:0007669"/>
    <property type="project" value="TreeGrafter"/>
</dbReference>
<keyword evidence="4" id="KW-0997">Cell inner membrane</keyword>
<dbReference type="PROSITE" id="PS00217">
    <property type="entry name" value="SUGAR_TRANSPORT_2"/>
    <property type="match status" value="1"/>
</dbReference>
<organism evidence="11 13">
    <name type="scientific">Acutalibacter muris</name>
    <dbReference type="NCBI Taxonomy" id="1796620"/>
    <lineage>
        <taxon>Bacteria</taxon>
        <taxon>Bacillati</taxon>
        <taxon>Bacillota</taxon>
        <taxon>Clostridia</taxon>
        <taxon>Eubacteriales</taxon>
        <taxon>Acutalibacteraceae</taxon>
        <taxon>Acutalibacter</taxon>
    </lineage>
</organism>
<evidence type="ECO:0000313" key="10">
    <source>
        <dbReference type="EMBL" id="ASB42619.1"/>
    </source>
</evidence>
<feature type="transmembrane region" description="Helical" evidence="8">
    <location>
        <begin position="172"/>
        <end position="191"/>
    </location>
</feature>
<proteinExistence type="predicted"/>
<dbReference type="RefSeq" id="WP_066537376.1">
    <property type="nucleotide sequence ID" value="NZ_CAPVCI010000025.1"/>
</dbReference>
<feature type="transmembrane region" description="Helical" evidence="8">
    <location>
        <begin position="15"/>
        <end position="37"/>
    </location>
</feature>
<evidence type="ECO:0000313" key="13">
    <source>
        <dbReference type="Proteomes" id="UP000596035"/>
    </source>
</evidence>
<feature type="transmembrane region" description="Helical" evidence="8">
    <location>
        <begin position="80"/>
        <end position="98"/>
    </location>
</feature>
<dbReference type="Gene3D" id="1.20.1250.20">
    <property type="entry name" value="MFS general substrate transporter like domains"/>
    <property type="match status" value="2"/>
</dbReference>
<keyword evidence="3" id="KW-1003">Cell membrane</keyword>
<reference evidence="10" key="1">
    <citation type="journal article" date="2017" name="Genome Announc.">
        <title>High-Quality Whole-Genome Sequences of the Oligo-Mouse-Microbiota Bacterial Community.</title>
        <authorList>
            <person name="Garzetti D."/>
            <person name="Brugiroux S."/>
            <person name="Bunk B."/>
            <person name="Pukall R."/>
            <person name="McCoy K.D."/>
            <person name="Macpherson A.J."/>
            <person name="Stecher B."/>
        </authorList>
    </citation>
    <scope>NUCLEOTIDE SEQUENCE</scope>
    <source>
        <strain evidence="10">KB18</strain>
    </source>
</reference>
<dbReference type="EMBL" id="CP065321">
    <property type="protein sequence ID" value="QQR31916.1"/>
    <property type="molecule type" value="Genomic_DNA"/>
</dbReference>
<dbReference type="AlphaFoldDB" id="A0A1Z2XW43"/>
<dbReference type="InterPro" id="IPR024989">
    <property type="entry name" value="MFS_assoc_dom"/>
</dbReference>
<dbReference type="SUPFAM" id="SSF103473">
    <property type="entry name" value="MFS general substrate transporter"/>
    <property type="match status" value="1"/>
</dbReference>
<feature type="domain" description="Major facilitator superfamily (MFS) profile" evidence="9">
    <location>
        <begin position="215"/>
        <end position="405"/>
    </location>
</feature>
<evidence type="ECO:0000256" key="7">
    <source>
        <dbReference type="ARBA" id="ARBA00023136"/>
    </source>
</evidence>
<feature type="transmembrane region" description="Helical" evidence="8">
    <location>
        <begin position="282"/>
        <end position="302"/>
    </location>
</feature>
<dbReference type="PANTHER" id="PTHR23522:SF10">
    <property type="entry name" value="3-PHENYLPROPIONIC ACID TRANSPORTER-RELATED"/>
    <property type="match status" value="1"/>
</dbReference>
<dbReference type="KEGG" id="amur:ADH66_19455"/>
<evidence type="ECO:0000256" key="5">
    <source>
        <dbReference type="ARBA" id="ARBA00022692"/>
    </source>
</evidence>
<dbReference type="EMBL" id="CP021422">
    <property type="protein sequence ID" value="ASB42619.1"/>
    <property type="molecule type" value="Genomic_DNA"/>
</dbReference>